<gene>
    <name evidence="2" type="ORF">POVCU2_0099450</name>
</gene>
<dbReference type="AlphaFoldDB" id="A0A1A8WU67"/>
<sequence length="333" mass="39830">MDDPIENDNYNFCNNFDIYIPTEVWVEQYWKSHYYTSKCYFSTSDFSESTSYFHELCARFKCLFKYLSDYTVGDDSFSNSNRDYMNFWLNNQLKETKHSAVTAKQFYNKLREKDPYFHSISKLENRIYNIEETHLENMKTLKNLYENYNQIKSKIDLFNNGPTNSISYTQECFKHYEGDINLCTSDNSNYCNALKAFKVKCENINNLFSFKSNENQEKLTIQPVAQELTNQGRDQEHTKLFHVTSPEEHKSNKYFSYIIAVICTFPFTLIIILILYKYTPLYTYLRRQIKGMKNKCNDLEYGEEEILLQNSVSEHIKADNRQMYMHYNPLQNE</sequence>
<evidence type="ECO:0000313" key="3">
    <source>
        <dbReference type="Proteomes" id="UP000078560"/>
    </source>
</evidence>
<evidence type="ECO:0000256" key="1">
    <source>
        <dbReference type="SAM" id="Phobius"/>
    </source>
</evidence>
<feature type="transmembrane region" description="Helical" evidence="1">
    <location>
        <begin position="254"/>
        <end position="276"/>
    </location>
</feature>
<organism evidence="2 3">
    <name type="scientific">Plasmodium ovale curtisi</name>
    <dbReference type="NCBI Taxonomy" id="864141"/>
    <lineage>
        <taxon>Eukaryota</taxon>
        <taxon>Sar</taxon>
        <taxon>Alveolata</taxon>
        <taxon>Apicomplexa</taxon>
        <taxon>Aconoidasida</taxon>
        <taxon>Haemosporida</taxon>
        <taxon>Plasmodiidae</taxon>
        <taxon>Plasmodium</taxon>
        <taxon>Plasmodium (Plasmodium)</taxon>
    </lineage>
</organism>
<protein>
    <submittedName>
        <fullName evidence="2">PIR Superfamily Protein</fullName>
    </submittedName>
</protein>
<keyword evidence="1" id="KW-1133">Transmembrane helix</keyword>
<keyword evidence="1" id="KW-0812">Transmembrane</keyword>
<dbReference type="EMBL" id="FLQU01002195">
    <property type="protein sequence ID" value="SBS95878.1"/>
    <property type="molecule type" value="Genomic_DNA"/>
</dbReference>
<keyword evidence="1" id="KW-0472">Membrane</keyword>
<name>A0A1A8WU67_PLAOA</name>
<dbReference type="Proteomes" id="UP000078560">
    <property type="component" value="Unassembled WGS sequence"/>
</dbReference>
<dbReference type="InterPro" id="IPR008780">
    <property type="entry name" value="Plasmodium_Vir"/>
</dbReference>
<evidence type="ECO:0000313" key="2">
    <source>
        <dbReference type="EMBL" id="SBS95878.1"/>
    </source>
</evidence>
<proteinExistence type="predicted"/>
<dbReference type="Pfam" id="PF05795">
    <property type="entry name" value="Plasmodium_Vir"/>
    <property type="match status" value="1"/>
</dbReference>
<accession>A0A1A8WU67</accession>
<reference evidence="3" key="1">
    <citation type="submission" date="2016-05" db="EMBL/GenBank/DDBJ databases">
        <authorList>
            <person name="Naeem Raeece"/>
        </authorList>
    </citation>
    <scope>NUCLEOTIDE SEQUENCE [LARGE SCALE GENOMIC DNA]</scope>
</reference>